<accession>A0A8C2PD60</accession>
<dbReference type="InterPro" id="IPR036703">
    <property type="entry name" value="MOB_kinase_act_sf"/>
</dbReference>
<reference evidence="2" key="2">
    <citation type="submission" date="2025-08" db="UniProtKB">
        <authorList>
            <consortium name="Ensembl"/>
        </authorList>
    </citation>
    <scope>IDENTIFICATION</scope>
</reference>
<proteinExistence type="predicted"/>
<dbReference type="Pfam" id="PF03637">
    <property type="entry name" value="Mob1_phocein"/>
    <property type="match status" value="1"/>
</dbReference>
<evidence type="ECO:0000313" key="2">
    <source>
        <dbReference type="Ensembl" id="ENSCHIP00010017826.1"/>
    </source>
</evidence>
<dbReference type="SUPFAM" id="SSF101152">
    <property type="entry name" value="Mob1/phocein"/>
    <property type="match status" value="1"/>
</dbReference>
<name>A0A8C2PD60_CAPHI</name>
<feature type="binding site" evidence="1">
    <location>
        <position position="87"/>
    </location>
    <ligand>
        <name>Zn(2+)</name>
        <dbReference type="ChEBI" id="CHEBI:29105"/>
    </ligand>
</feature>
<keyword evidence="1" id="KW-0479">Metal-binding</keyword>
<evidence type="ECO:0008006" key="3">
    <source>
        <dbReference type="Google" id="ProtNLM"/>
    </source>
</evidence>
<reference evidence="2" key="1">
    <citation type="submission" date="2019-03" db="EMBL/GenBank/DDBJ databases">
        <title>Genome sequencing and reference-guided assembly of Black Bengal Goat (Capra hircus).</title>
        <authorList>
            <person name="Siddiki A.Z."/>
            <person name="Baten A."/>
            <person name="Billah M."/>
            <person name="Alam M.A.U."/>
            <person name="Shawrob K.S.M."/>
            <person name="Saha S."/>
            <person name="Chowdhury M."/>
            <person name="Rahman A.H."/>
            <person name="Stear M."/>
            <person name="Miah G."/>
            <person name="Das G.B."/>
            <person name="Hossain M.M."/>
            <person name="Kumkum M."/>
            <person name="Islam M.S."/>
            <person name="Mollah A.M."/>
            <person name="Ahsan A."/>
            <person name="Tusar F."/>
            <person name="Khan M.K.I."/>
        </authorList>
    </citation>
    <scope>NUCLEOTIDE SEQUENCE [LARGE SCALE GENOMIC DNA]</scope>
</reference>
<evidence type="ECO:0000256" key="1">
    <source>
        <dbReference type="PIRSR" id="PIRSR605301-1"/>
    </source>
</evidence>
<dbReference type="Gene3D" id="1.20.140.30">
    <property type="entry name" value="MOB kinase activator"/>
    <property type="match status" value="1"/>
</dbReference>
<dbReference type="AlphaFoldDB" id="A0A8C2PD60"/>
<keyword evidence="1" id="KW-0862">Zinc</keyword>
<dbReference type="SMART" id="SM01388">
    <property type="entry name" value="Mob1_phocein"/>
    <property type="match status" value="1"/>
</dbReference>
<feature type="binding site" evidence="1">
    <location>
        <position position="82"/>
    </location>
    <ligand>
        <name>Zn(2+)</name>
        <dbReference type="ChEBI" id="CHEBI:29105"/>
    </ligand>
</feature>
<dbReference type="PANTHER" id="PTHR22599">
    <property type="entry name" value="MPS ONE BINDER KINASE ACTIVATOR-LIKE MOB"/>
    <property type="match status" value="1"/>
</dbReference>
<protein>
    <recommendedName>
        <fullName evidence="3">MOB kinase activator 2</fullName>
    </recommendedName>
</protein>
<dbReference type="Ensembl" id="ENSCHIT00010024964.1">
    <property type="protein sequence ID" value="ENSCHIP00010017826.1"/>
    <property type="gene ID" value="ENSCHIG00010012974.1"/>
</dbReference>
<dbReference type="InterPro" id="IPR005301">
    <property type="entry name" value="MOB_kinase_act_fam"/>
</dbReference>
<organism evidence="2">
    <name type="scientific">Capra hircus</name>
    <name type="common">Goat</name>
    <dbReference type="NCBI Taxonomy" id="9925"/>
    <lineage>
        <taxon>Eukaryota</taxon>
        <taxon>Metazoa</taxon>
        <taxon>Chordata</taxon>
        <taxon>Craniata</taxon>
        <taxon>Vertebrata</taxon>
        <taxon>Euteleostomi</taxon>
        <taxon>Mammalia</taxon>
        <taxon>Eutheria</taxon>
        <taxon>Laurasiatheria</taxon>
        <taxon>Artiodactyla</taxon>
        <taxon>Ruminantia</taxon>
        <taxon>Pecora</taxon>
        <taxon>Bovidae</taxon>
        <taxon>Caprinae</taxon>
        <taxon>Capra</taxon>
    </lineage>
</organism>
<sequence>LSWRRGSKAKPNGKKPAAAEEKKVYLEPEYAKSRITDFGFKELVVLPREIDLNEWLRPRFPFAATTFFHHVNLQYSTISEFCTGEACQTMAVCNTQYYWYDERGKKVKCTAPQYVDFVMSSVQKLVTDEDVFPTKYGACPPVLAESRCCVPAGAHPGLPCCTCPRVARSCGQGCVLWVKSPGVLDPRSPCGVPSPHWQQGPCSGATVGQRWVSWPAGTEALLQGPLWTGQHHLAGCRIAGGWCEQPWSWSSPLWAETRGSRRALCLLRLLIVVTRPTPIPCQP</sequence>